<dbReference type="AlphaFoldDB" id="A0AAC8PVX2"/>
<dbReference type="Pfam" id="PF11391">
    <property type="entry name" value="DUF2798"/>
    <property type="match status" value="1"/>
</dbReference>
<sequence>MASNKFSSVIFALYMAAIMAFIMSLVSVAMNTGIDDNYLIRVFWAYIKTMPITFVCILSLRPLVVRLTERTLGRWSS</sequence>
<feature type="transmembrane region" description="Helical" evidence="1">
    <location>
        <begin position="12"/>
        <end position="30"/>
    </location>
</feature>
<keyword evidence="1" id="KW-0812">Transmembrane</keyword>
<keyword evidence="1" id="KW-1133">Transmembrane helix</keyword>
<protein>
    <recommendedName>
        <fullName evidence="4">DUF2798 domain-containing protein</fullName>
    </recommendedName>
</protein>
<evidence type="ECO:0008006" key="4">
    <source>
        <dbReference type="Google" id="ProtNLM"/>
    </source>
</evidence>
<evidence type="ECO:0000256" key="1">
    <source>
        <dbReference type="SAM" id="Phobius"/>
    </source>
</evidence>
<reference evidence="2 3" key="1">
    <citation type="submission" date="2015-05" db="EMBL/GenBank/DDBJ databases">
        <authorList>
            <person name="Dickey A."/>
            <person name="Clawson M."/>
            <person name="Bono J."/>
            <person name="Loy J.D."/>
        </authorList>
    </citation>
    <scope>NUCLEOTIDE SEQUENCE [LARGE SCALE GENOMIC DNA]</scope>
    <source>
        <strain evidence="2 3">22581</strain>
    </source>
</reference>
<keyword evidence="1" id="KW-0472">Membrane</keyword>
<accession>A0AAC8PVX2</accession>
<gene>
    <name evidence="2" type="ORF">AAX06_07295</name>
</gene>
<proteinExistence type="predicted"/>
<organism evidence="2 3">
    <name type="scientific">Moraxella bovoculi</name>
    <dbReference type="NCBI Taxonomy" id="386891"/>
    <lineage>
        <taxon>Bacteria</taxon>
        <taxon>Pseudomonadati</taxon>
        <taxon>Pseudomonadota</taxon>
        <taxon>Gammaproteobacteria</taxon>
        <taxon>Moraxellales</taxon>
        <taxon>Moraxellaceae</taxon>
        <taxon>Moraxella</taxon>
    </lineage>
</organism>
<evidence type="ECO:0000313" key="2">
    <source>
        <dbReference type="EMBL" id="AKG07993.1"/>
    </source>
</evidence>
<dbReference type="InterPro" id="IPR021529">
    <property type="entry name" value="DUF2798"/>
</dbReference>
<feature type="transmembrane region" description="Helical" evidence="1">
    <location>
        <begin position="42"/>
        <end position="64"/>
    </location>
</feature>
<name>A0AAC8PVX2_9GAMM</name>
<evidence type="ECO:0000313" key="3">
    <source>
        <dbReference type="Proteomes" id="UP000077465"/>
    </source>
</evidence>
<dbReference type="Proteomes" id="UP000077465">
    <property type="component" value="Chromosome"/>
</dbReference>
<dbReference type="EMBL" id="CP011376">
    <property type="protein sequence ID" value="AKG07993.1"/>
    <property type="molecule type" value="Genomic_DNA"/>
</dbReference>